<feature type="transmembrane region" description="Helical" evidence="1">
    <location>
        <begin position="266"/>
        <end position="285"/>
    </location>
</feature>
<feature type="transmembrane region" description="Helical" evidence="1">
    <location>
        <begin position="14"/>
        <end position="32"/>
    </location>
</feature>
<dbReference type="InterPro" id="IPR002656">
    <property type="entry name" value="Acyl_transf_3_dom"/>
</dbReference>
<evidence type="ECO:0000313" key="3">
    <source>
        <dbReference type="EMBL" id="EIM24472.1"/>
    </source>
</evidence>
<gene>
    <name evidence="3" type="ORF">MicloDRAFT_00051840</name>
</gene>
<keyword evidence="3" id="KW-0808">Transferase</keyword>
<dbReference type="GO" id="GO:0016747">
    <property type="term" value="F:acyltransferase activity, transferring groups other than amino-acyl groups"/>
    <property type="evidence" value="ECO:0007669"/>
    <property type="project" value="InterPro"/>
</dbReference>
<dbReference type="Pfam" id="PF01757">
    <property type="entry name" value="Acyl_transf_3"/>
    <property type="match status" value="1"/>
</dbReference>
<reference evidence="3 4" key="1">
    <citation type="submission" date="2012-02" db="EMBL/GenBank/DDBJ databases">
        <title>Improved High-Quality Draft sequence of Microvirga sp. WSM3557.</title>
        <authorList>
            <consortium name="US DOE Joint Genome Institute"/>
            <person name="Lucas S."/>
            <person name="Han J."/>
            <person name="Lapidus A."/>
            <person name="Cheng J.-F."/>
            <person name="Goodwin L."/>
            <person name="Pitluck S."/>
            <person name="Peters L."/>
            <person name="Zhang X."/>
            <person name="Detter J.C."/>
            <person name="Han C."/>
            <person name="Tapia R."/>
            <person name="Land M."/>
            <person name="Hauser L."/>
            <person name="Kyrpides N."/>
            <person name="Ivanova N."/>
            <person name="Pagani I."/>
            <person name="Brau L."/>
            <person name="Yates R."/>
            <person name="O'Hara G."/>
            <person name="Rui T."/>
            <person name="Howieson J."/>
            <person name="Reeve W."/>
            <person name="Woyke T."/>
        </authorList>
    </citation>
    <scope>NUCLEOTIDE SEQUENCE [LARGE SCALE GENOMIC DNA]</scope>
    <source>
        <strain evidence="3 4">WSM3557</strain>
    </source>
</reference>
<evidence type="ECO:0000313" key="4">
    <source>
        <dbReference type="Proteomes" id="UP000003947"/>
    </source>
</evidence>
<feature type="transmembrane region" description="Helical" evidence="1">
    <location>
        <begin position="158"/>
        <end position="179"/>
    </location>
</feature>
<name>I4YKI0_9HYPH</name>
<dbReference type="EMBL" id="JH660647">
    <property type="protein sequence ID" value="EIM24472.1"/>
    <property type="molecule type" value="Genomic_DNA"/>
</dbReference>
<dbReference type="PANTHER" id="PTHR23028:SF131">
    <property type="entry name" value="BLR2367 PROTEIN"/>
    <property type="match status" value="1"/>
</dbReference>
<feature type="transmembrane region" description="Helical" evidence="1">
    <location>
        <begin position="305"/>
        <end position="329"/>
    </location>
</feature>
<keyword evidence="4" id="KW-1185">Reference proteome</keyword>
<evidence type="ECO:0000256" key="1">
    <source>
        <dbReference type="SAM" id="Phobius"/>
    </source>
</evidence>
<dbReference type="PANTHER" id="PTHR23028">
    <property type="entry name" value="ACETYLTRANSFERASE"/>
    <property type="match status" value="1"/>
</dbReference>
<organism evidence="3 4">
    <name type="scientific">Microvirga lotononidis</name>
    <dbReference type="NCBI Taxonomy" id="864069"/>
    <lineage>
        <taxon>Bacteria</taxon>
        <taxon>Pseudomonadati</taxon>
        <taxon>Pseudomonadota</taxon>
        <taxon>Alphaproteobacteria</taxon>
        <taxon>Hyphomicrobiales</taxon>
        <taxon>Methylobacteriaceae</taxon>
        <taxon>Microvirga</taxon>
    </lineage>
</organism>
<feature type="domain" description="Acyltransferase 3" evidence="2">
    <location>
        <begin position="10"/>
        <end position="310"/>
    </location>
</feature>
<keyword evidence="3" id="KW-0012">Acyltransferase</keyword>
<evidence type="ECO:0000259" key="2">
    <source>
        <dbReference type="Pfam" id="PF01757"/>
    </source>
</evidence>
<feature type="transmembrane region" description="Helical" evidence="1">
    <location>
        <begin position="237"/>
        <end position="254"/>
    </location>
</feature>
<keyword evidence="1" id="KW-0812">Transmembrane</keyword>
<feature type="transmembrane region" description="Helical" evidence="1">
    <location>
        <begin position="185"/>
        <end position="202"/>
    </location>
</feature>
<accession>I4YKI0</accession>
<dbReference type="eggNOG" id="COG1835">
    <property type="taxonomic scope" value="Bacteria"/>
</dbReference>
<proteinExistence type="predicted"/>
<dbReference type="InterPro" id="IPR050879">
    <property type="entry name" value="Acyltransferase_3"/>
</dbReference>
<dbReference type="Proteomes" id="UP000003947">
    <property type="component" value="Unassembled WGS sequence"/>
</dbReference>
<feature type="transmembrane region" description="Helical" evidence="1">
    <location>
        <begin position="85"/>
        <end position="104"/>
    </location>
</feature>
<dbReference type="AlphaFoldDB" id="I4YKI0"/>
<sequence length="346" mass="37636">MPPITSVRFGSIDVARWLAAAAIVVFHSGAFLSDLEFGKAFGFTYYGVDFFFVLSGFVIMQAHAADLSHPERLGTFAKKRFLRIYPPYWCVLAFAIGFLLWFNLRDPLTWSNLLSSTFLIPRSAKDFGIITQAWTLHYELIFYIFFGICIALPRRISLLLLVAVPALVYGLFVSGTQPFANATMAFKNISLFFFGVIVAVCVPRISVLVGGFLLALGLLTLAGLATEAVALPSFVPAWGLASALVIAGGAAIEIRKGSVSSKTTDILGALCYGTYLIHLPLFSFLEVSGLLSKLRTGNPAFDCAVLVAIGLFAGLVFHFACERPIVALFKNLLATRQRRDVAVALP</sequence>
<feature type="transmembrane region" description="Helical" evidence="1">
    <location>
        <begin position="209"/>
        <end position="231"/>
    </location>
</feature>
<protein>
    <submittedName>
        <fullName evidence="3">Putative acyltransferase</fullName>
    </submittedName>
</protein>
<dbReference type="PATRIC" id="fig|864069.3.peg.5580"/>
<dbReference type="GO" id="GO:0000271">
    <property type="term" value="P:polysaccharide biosynthetic process"/>
    <property type="evidence" value="ECO:0007669"/>
    <property type="project" value="TreeGrafter"/>
</dbReference>
<keyword evidence="1" id="KW-1133">Transmembrane helix</keyword>
<feature type="transmembrane region" description="Helical" evidence="1">
    <location>
        <begin position="44"/>
        <end position="64"/>
    </location>
</feature>
<dbReference type="GO" id="GO:0016020">
    <property type="term" value="C:membrane"/>
    <property type="evidence" value="ECO:0007669"/>
    <property type="project" value="TreeGrafter"/>
</dbReference>
<dbReference type="HOGENOM" id="CLU_005679_2_0_5"/>
<dbReference type="STRING" id="864069.MicloDRAFT_00051840"/>
<feature type="transmembrane region" description="Helical" evidence="1">
    <location>
        <begin position="129"/>
        <end position="151"/>
    </location>
</feature>
<keyword evidence="1" id="KW-0472">Membrane</keyword>